<keyword evidence="5" id="KW-0539">Nucleus</keyword>
<feature type="domain" description="AP2/ERF" evidence="6">
    <location>
        <begin position="457"/>
        <end position="516"/>
    </location>
</feature>
<keyword evidence="8" id="KW-1185">Reference proteome</keyword>
<dbReference type="OrthoDB" id="550275at2759"/>
<dbReference type="SUPFAM" id="SSF54171">
    <property type="entry name" value="DNA-binding domain"/>
    <property type="match status" value="1"/>
</dbReference>
<comment type="caution">
    <text evidence="7">The sequence shown here is derived from an EMBL/GenBank/DDBJ whole genome shotgun (WGS) entry which is preliminary data.</text>
</comment>
<evidence type="ECO:0000256" key="2">
    <source>
        <dbReference type="ARBA" id="ARBA00023015"/>
    </source>
</evidence>
<dbReference type="InterPro" id="IPR036955">
    <property type="entry name" value="AP2/ERF_dom_sf"/>
</dbReference>
<evidence type="ECO:0000313" key="7">
    <source>
        <dbReference type="EMBL" id="TNV81846.1"/>
    </source>
</evidence>
<keyword evidence="2" id="KW-0805">Transcription regulation</keyword>
<dbReference type="PROSITE" id="PS51032">
    <property type="entry name" value="AP2_ERF"/>
    <property type="match status" value="1"/>
</dbReference>
<dbReference type="InterPro" id="IPR016177">
    <property type="entry name" value="DNA-bd_dom_sf"/>
</dbReference>
<proteinExistence type="predicted"/>
<dbReference type="EMBL" id="RRYP01005662">
    <property type="protein sequence ID" value="TNV81846.1"/>
    <property type="molecule type" value="Genomic_DNA"/>
</dbReference>
<dbReference type="GO" id="GO:0003700">
    <property type="term" value="F:DNA-binding transcription factor activity"/>
    <property type="evidence" value="ECO:0007669"/>
    <property type="project" value="InterPro"/>
</dbReference>
<comment type="subcellular location">
    <subcellularLocation>
        <location evidence="1">Nucleus</location>
    </subcellularLocation>
</comment>
<evidence type="ECO:0000256" key="1">
    <source>
        <dbReference type="ARBA" id="ARBA00004123"/>
    </source>
</evidence>
<dbReference type="GO" id="GO:0003677">
    <property type="term" value="F:DNA binding"/>
    <property type="evidence" value="ECO:0007669"/>
    <property type="project" value="UniProtKB-KW"/>
</dbReference>
<sequence>MTLHISVFNNQVSFVVIYSYTQPSVTIIIQIFSQYHTRLKTYSKMNSQPSPVNGSSFQFKPFKIHQKTAFIESLCIEEPFDATARDIILSAFKIVQKDSLARQLIQQTDKRISNDNTMQQNTVGNCKIQPGLTDLINFGSSACVSTSAQIQSSLASGFDRASSNQSQDVNKSGQSLTQAGTSFSSLNSGSFSKAQVGNLSFIQDRMNQNSSSASWIQSNSIAGYNRARIQEDILLSSDGSDINLSRGLGDGLNNQHENRHQSSIGISRQNKTVFENPQGNTAHISNMCLANNVQRDLRSSSNEEYGSDGEMRIPSMMQQSLDALHQNLTRLNQELNCTSAFGANKRKKNNLIDDKISGTFERQQNGCLQQDDPFSRKRKIPQSFQLFPKNQKQIFDQEYSQHWSTILRTQILDESTNDIFKERRRELLQLIRETDDGGKLLIQAKSKKNHQNLNQDGFRGSTYRGVSKNKNKWQMMIMGNFKKMYIGAIENEQEAAFLYDKIAILVHGLKAKTNFDYSKQQIIEFLNDQELGLEQVVNPSQPIPLLIAPTHHLQQQQKLLALPPWMTTSQVNGQIGGQNR</sequence>
<dbReference type="GO" id="GO:0005634">
    <property type="term" value="C:nucleus"/>
    <property type="evidence" value="ECO:0007669"/>
    <property type="project" value="UniProtKB-SubCell"/>
</dbReference>
<evidence type="ECO:0000256" key="4">
    <source>
        <dbReference type="ARBA" id="ARBA00023163"/>
    </source>
</evidence>
<accession>A0A8J8T532</accession>
<evidence type="ECO:0000256" key="3">
    <source>
        <dbReference type="ARBA" id="ARBA00023125"/>
    </source>
</evidence>
<name>A0A8J8T532_HALGN</name>
<gene>
    <name evidence="7" type="ORF">FGO68_gene12305</name>
</gene>
<evidence type="ECO:0000313" key="8">
    <source>
        <dbReference type="Proteomes" id="UP000785679"/>
    </source>
</evidence>
<evidence type="ECO:0000256" key="5">
    <source>
        <dbReference type="ARBA" id="ARBA00023242"/>
    </source>
</evidence>
<dbReference type="InterPro" id="IPR001471">
    <property type="entry name" value="AP2/ERF_dom"/>
</dbReference>
<keyword evidence="3" id="KW-0238">DNA-binding</keyword>
<evidence type="ECO:0000259" key="6">
    <source>
        <dbReference type="PROSITE" id="PS51032"/>
    </source>
</evidence>
<organism evidence="7 8">
    <name type="scientific">Halteria grandinella</name>
    <dbReference type="NCBI Taxonomy" id="5974"/>
    <lineage>
        <taxon>Eukaryota</taxon>
        <taxon>Sar</taxon>
        <taxon>Alveolata</taxon>
        <taxon>Ciliophora</taxon>
        <taxon>Intramacronucleata</taxon>
        <taxon>Spirotrichea</taxon>
        <taxon>Stichotrichia</taxon>
        <taxon>Sporadotrichida</taxon>
        <taxon>Halteriidae</taxon>
        <taxon>Halteria</taxon>
    </lineage>
</organism>
<reference evidence="7" key="1">
    <citation type="submission" date="2019-06" db="EMBL/GenBank/DDBJ databases">
        <authorList>
            <person name="Zheng W."/>
        </authorList>
    </citation>
    <scope>NUCLEOTIDE SEQUENCE</scope>
    <source>
        <strain evidence="7">QDHG01</strain>
    </source>
</reference>
<protein>
    <recommendedName>
        <fullName evidence="6">AP2/ERF domain-containing protein</fullName>
    </recommendedName>
</protein>
<dbReference type="Proteomes" id="UP000785679">
    <property type="component" value="Unassembled WGS sequence"/>
</dbReference>
<dbReference type="AlphaFoldDB" id="A0A8J8T532"/>
<keyword evidence="4" id="KW-0804">Transcription</keyword>
<dbReference type="Gene3D" id="3.30.730.10">
    <property type="entry name" value="AP2/ERF domain"/>
    <property type="match status" value="1"/>
</dbReference>